<accession>A0A2N9MAI8</accession>
<sequence>MQSELETVEESGCGLPVDGLVDEGAQDASDDDLDSTTVFEEGNLDGIDKADGLFCGPMQPGVEVTKWLAREGVCLALAAARHDVPAVGFHSLLHVAPLYPAPTYAIPRYLKTEGFWAGYNPG</sequence>
<proteinExistence type="predicted"/>
<feature type="compositionally biased region" description="Acidic residues" evidence="1">
    <location>
        <begin position="20"/>
        <end position="34"/>
    </location>
</feature>
<name>A0A2N9MAI8_9BACT</name>
<feature type="region of interest" description="Disordered" evidence="1">
    <location>
        <begin position="1"/>
        <end position="38"/>
    </location>
</feature>
<reference evidence="3" key="1">
    <citation type="submission" date="2018-02" db="EMBL/GenBank/DDBJ databases">
        <authorList>
            <person name="Hausmann B."/>
        </authorList>
    </citation>
    <scope>NUCLEOTIDE SEQUENCE [LARGE SCALE GENOMIC DNA]</scope>
    <source>
        <strain evidence="3">Peat soil MAG SbA5</strain>
    </source>
</reference>
<dbReference type="AlphaFoldDB" id="A0A2N9MAI8"/>
<evidence type="ECO:0000313" key="2">
    <source>
        <dbReference type="EMBL" id="SPE32458.1"/>
    </source>
</evidence>
<dbReference type="Proteomes" id="UP000239735">
    <property type="component" value="Unassembled WGS sequence"/>
</dbReference>
<gene>
    <name evidence="2" type="ORF">SBA5_980028</name>
</gene>
<organism evidence="2 3">
    <name type="scientific">Candidatus Sulfuritelmatomonas gaucii</name>
    <dbReference type="NCBI Taxonomy" id="2043161"/>
    <lineage>
        <taxon>Bacteria</taxon>
        <taxon>Pseudomonadati</taxon>
        <taxon>Acidobacteriota</taxon>
        <taxon>Terriglobia</taxon>
        <taxon>Terriglobales</taxon>
        <taxon>Acidobacteriaceae</taxon>
        <taxon>Candidatus Sulfuritelmatomonas</taxon>
    </lineage>
</organism>
<evidence type="ECO:0000256" key="1">
    <source>
        <dbReference type="SAM" id="MobiDB-lite"/>
    </source>
</evidence>
<evidence type="ECO:0000313" key="3">
    <source>
        <dbReference type="Proteomes" id="UP000239735"/>
    </source>
</evidence>
<dbReference type="EMBL" id="OKRB01000161">
    <property type="protein sequence ID" value="SPE32458.1"/>
    <property type="molecule type" value="Genomic_DNA"/>
</dbReference>
<protein>
    <submittedName>
        <fullName evidence="2">Uncharacterized protein</fullName>
    </submittedName>
</protein>